<evidence type="ECO:0000256" key="1">
    <source>
        <dbReference type="SAM" id="MobiDB-lite"/>
    </source>
</evidence>
<evidence type="ECO:0008006" key="4">
    <source>
        <dbReference type="Google" id="ProtNLM"/>
    </source>
</evidence>
<proteinExistence type="predicted"/>
<feature type="region of interest" description="Disordered" evidence="1">
    <location>
        <begin position="303"/>
        <end position="366"/>
    </location>
</feature>
<accession>A0A8T8SEI5</accession>
<comment type="caution">
    <text evidence="2">The sequence shown here is derived from an EMBL/GenBank/DDBJ whole genome shotgun (WGS) entry which is preliminary data.</text>
</comment>
<name>A0A8T8SEI5_9BASI</name>
<feature type="non-terminal residue" evidence="2">
    <location>
        <position position="451"/>
    </location>
</feature>
<organism evidence="2 3">
    <name type="scientific">Tilletia caries</name>
    <name type="common">wheat bunt fungus</name>
    <dbReference type="NCBI Taxonomy" id="13290"/>
    <lineage>
        <taxon>Eukaryota</taxon>
        <taxon>Fungi</taxon>
        <taxon>Dikarya</taxon>
        <taxon>Basidiomycota</taxon>
        <taxon>Ustilaginomycotina</taxon>
        <taxon>Exobasidiomycetes</taxon>
        <taxon>Tilletiales</taxon>
        <taxon>Tilletiaceae</taxon>
        <taxon>Tilletia</taxon>
    </lineage>
</organism>
<dbReference type="EMBL" id="LWDD02003173">
    <property type="protein sequence ID" value="KAE8237887.1"/>
    <property type="molecule type" value="Genomic_DNA"/>
</dbReference>
<reference evidence="2" key="1">
    <citation type="submission" date="2016-04" db="EMBL/GenBank/DDBJ databases">
        <authorList>
            <person name="Nguyen H.D."/>
            <person name="Kesanakurti P."/>
            <person name="Cullis J."/>
            <person name="Levesque C.A."/>
            <person name="Hambleton S."/>
        </authorList>
    </citation>
    <scope>NUCLEOTIDE SEQUENCE</scope>
    <source>
        <strain evidence="2">DAOMC 238032</strain>
    </source>
</reference>
<gene>
    <name evidence="2" type="ORF">A4X03_0g9013</name>
</gene>
<protein>
    <recommendedName>
        <fullName evidence="4">FHA domain-containing protein</fullName>
    </recommendedName>
</protein>
<reference evidence="2" key="2">
    <citation type="journal article" date="2019" name="IMA Fungus">
        <title>Genome sequencing and comparison of five Tilletia species to identify candidate genes for the detection of regulated species infecting wheat.</title>
        <authorList>
            <person name="Nguyen H.D.T."/>
            <person name="Sultana T."/>
            <person name="Kesanakurti P."/>
            <person name="Hambleton S."/>
        </authorList>
    </citation>
    <scope>NUCLEOTIDE SEQUENCE</scope>
    <source>
        <strain evidence="2">DAOMC 238032</strain>
    </source>
</reference>
<dbReference type="Proteomes" id="UP000077671">
    <property type="component" value="Unassembled WGS sequence"/>
</dbReference>
<evidence type="ECO:0000313" key="2">
    <source>
        <dbReference type="EMBL" id="KAE8237887.1"/>
    </source>
</evidence>
<dbReference type="AlphaFoldDB" id="A0A8T8SEI5"/>
<evidence type="ECO:0000313" key="3">
    <source>
        <dbReference type="Proteomes" id="UP000077671"/>
    </source>
</evidence>
<sequence>MADNKSTIQLRLTPVSVPFDPKTFAIRPTEKVRIDLVGASTSVTPPRPDNGVFPCAALDRHPAHIISNGSYFTLKTSVLESNSIKVDGCLLHDHTHTLRNGEIIEFGRATFVRLDEAYDEDGDYKCWPLYSFVPAISMKVRLTFPPHFDSRRVWTDPFGPPVSYTPPSSIKPSTALSLTFSKRHPVPTPARVLDHVPRMTAPSSSPPQAFKAPQLASVPVLDPAAPHGTNWAGVAHLLEELRAVAPSPRSSSSSPRLLPSSYVTPLIADAYYPPTSVSPPVPLARRTFCYGDFVSTGGGALPAELSGARSSKHETVATSLKSEPDAPPDAFPTACSPEAHTSPRTSTPHCGSAVGPPDDDYRSGHPASALRSAHLAVSRVWIAWRHARRQIHNSAVTSVEIALGRVRAALQQTRSAPRPSAIESVPLATNGPWTWPPYLPYSPLYSQITQH</sequence>